<keyword evidence="2" id="KW-1185">Reference proteome</keyword>
<dbReference type="PANTHER" id="PTHR12277">
    <property type="entry name" value="ALPHA/BETA HYDROLASE DOMAIN-CONTAINING PROTEIN"/>
    <property type="match status" value="1"/>
</dbReference>
<dbReference type="AlphaFoldDB" id="A0A1Q9EQS6"/>
<reference evidence="1 2" key="1">
    <citation type="submission" date="2016-02" db="EMBL/GenBank/DDBJ databases">
        <title>Genome analysis of coral dinoflagellate symbionts highlights evolutionary adaptations to a symbiotic lifestyle.</title>
        <authorList>
            <person name="Aranda M."/>
            <person name="Li Y."/>
            <person name="Liew Y.J."/>
            <person name="Baumgarten S."/>
            <person name="Simakov O."/>
            <person name="Wilson M."/>
            <person name="Piel J."/>
            <person name="Ashoor H."/>
            <person name="Bougouffa S."/>
            <person name="Bajic V.B."/>
            <person name="Ryu T."/>
            <person name="Ravasi T."/>
            <person name="Bayer T."/>
            <person name="Micklem G."/>
            <person name="Kim H."/>
            <person name="Bhak J."/>
            <person name="Lajeunesse T.C."/>
            <person name="Voolstra C.R."/>
        </authorList>
    </citation>
    <scope>NUCLEOTIDE SEQUENCE [LARGE SCALE GENOMIC DNA]</scope>
    <source>
        <strain evidence="1 2">CCMP2467</strain>
    </source>
</reference>
<proteinExistence type="predicted"/>
<keyword evidence="1" id="KW-0378">Hydrolase</keyword>
<dbReference type="InterPro" id="IPR008536">
    <property type="entry name" value="DUF818"/>
</dbReference>
<dbReference type="OMA" id="NDYSNCH"/>
<dbReference type="EMBL" id="LSRX01000090">
    <property type="protein sequence ID" value="OLQ09772.1"/>
    <property type="molecule type" value="Genomic_DNA"/>
</dbReference>
<dbReference type="Gene3D" id="3.40.50.1820">
    <property type="entry name" value="alpha/beta hydrolase"/>
    <property type="match status" value="1"/>
</dbReference>
<organism evidence="1 2">
    <name type="scientific">Symbiodinium microadriaticum</name>
    <name type="common">Dinoflagellate</name>
    <name type="synonym">Zooxanthella microadriatica</name>
    <dbReference type="NCBI Taxonomy" id="2951"/>
    <lineage>
        <taxon>Eukaryota</taxon>
        <taxon>Sar</taxon>
        <taxon>Alveolata</taxon>
        <taxon>Dinophyceae</taxon>
        <taxon>Suessiales</taxon>
        <taxon>Symbiodiniaceae</taxon>
        <taxon>Symbiodinium</taxon>
    </lineage>
</organism>
<comment type="caution">
    <text evidence="1">The sequence shown here is derived from an EMBL/GenBank/DDBJ whole genome shotgun (WGS) entry which is preliminary data.</text>
</comment>
<dbReference type="PANTHER" id="PTHR12277:SF81">
    <property type="entry name" value="PROTEIN ABHD13"/>
    <property type="match status" value="1"/>
</dbReference>
<gene>
    <name evidence="1" type="primary">Abhd17a</name>
    <name evidence="1" type="ORF">AK812_SmicGene6570</name>
</gene>
<accession>A0A1Q9EQS6</accession>
<dbReference type="GO" id="GO:0016787">
    <property type="term" value="F:hydrolase activity"/>
    <property type="evidence" value="ECO:0007669"/>
    <property type="project" value="UniProtKB-KW"/>
</dbReference>
<sequence>MGGAINTLAFPAPNLPRQFYEDELKTRPDLVWLETVNKERIPACHVRGGSSGKTLLYSHGNAEATGDLGLHLEYIDSLAHFTGADVFSYEYVGYSLSKLQGCQPSEAACLRSIDAAWRYLVDMQKIPPQQIIIFGRSIGSGPSVDLASRKEVEGSQHSPLNAAGVVLQSPLESGARAVLGHVTSFLGYHLDIFRNYEKIDKITSPVAIMHGTRDEVVPYANGEALYKKLLNPFPPLWIDGHGHNDMPQARCFNYVKEFVRHLNKGRT</sequence>
<dbReference type="OrthoDB" id="446723at2759"/>
<protein>
    <submittedName>
        <fullName evidence="1">Alpha/beta hydrolase domain-containing protein 17A</fullName>
    </submittedName>
</protein>
<dbReference type="SUPFAM" id="SSF53474">
    <property type="entry name" value="alpha/beta-Hydrolases"/>
    <property type="match status" value="1"/>
</dbReference>
<name>A0A1Q9EQS6_SYMMI</name>
<dbReference type="InterPro" id="IPR029058">
    <property type="entry name" value="AB_hydrolase_fold"/>
</dbReference>
<evidence type="ECO:0000313" key="1">
    <source>
        <dbReference type="EMBL" id="OLQ09772.1"/>
    </source>
</evidence>
<dbReference type="Proteomes" id="UP000186817">
    <property type="component" value="Unassembled WGS sequence"/>
</dbReference>
<dbReference type="Pfam" id="PF05677">
    <property type="entry name" value="DUF818"/>
    <property type="match status" value="1"/>
</dbReference>
<evidence type="ECO:0000313" key="2">
    <source>
        <dbReference type="Proteomes" id="UP000186817"/>
    </source>
</evidence>